<gene>
    <name evidence="1" type="ORF">SAMN04515673_105210</name>
</gene>
<evidence type="ECO:0000313" key="2">
    <source>
        <dbReference type="Proteomes" id="UP000199302"/>
    </source>
</evidence>
<reference evidence="1 2" key="1">
    <citation type="submission" date="2016-10" db="EMBL/GenBank/DDBJ databases">
        <authorList>
            <person name="de Groot N.N."/>
        </authorList>
    </citation>
    <scope>NUCLEOTIDE SEQUENCE [LARGE SCALE GENOMIC DNA]</scope>
    <source>
        <strain evidence="2">KMM 9023,NRIC 0796,JCM 17311,KCTC 23692</strain>
    </source>
</reference>
<dbReference type="Proteomes" id="UP000199302">
    <property type="component" value="Unassembled WGS sequence"/>
</dbReference>
<dbReference type="RefSeq" id="WP_092079799.1">
    <property type="nucleotide sequence ID" value="NZ_FOYI01000005.1"/>
</dbReference>
<dbReference type="Gene3D" id="2.40.160.20">
    <property type="match status" value="1"/>
</dbReference>
<dbReference type="STRING" id="871652.SAMN04515673_105210"/>
<dbReference type="AlphaFoldDB" id="A0A1I6DVJ0"/>
<dbReference type="InterPro" id="IPR018550">
    <property type="entry name" value="Lipid-A_deacylase-rel"/>
</dbReference>
<proteinExistence type="predicted"/>
<evidence type="ECO:0000313" key="1">
    <source>
        <dbReference type="EMBL" id="SFR09298.1"/>
    </source>
</evidence>
<sequence length="173" mass="18790">MANGTMAGLLLLAGLMDMRANHCGADGGCLAKSPAEARMDLSYGEVVERRADRQSEIYMRYQLPQLRGPFGLAAGLSAAEDGEVWLGGGITYTSQFARDRGYFQMHLMPGLYAENTGFDLGGPLEFRSGIEIGYQTESGLRYGIGYDHRSNAGLFDQNPGIETVQIRIGFPIP</sequence>
<name>A0A1I6DVJ0_9RHOB</name>
<dbReference type="OrthoDB" id="6199047at2"/>
<keyword evidence="2" id="KW-1185">Reference proteome</keyword>
<accession>A0A1I6DVJ0</accession>
<organism evidence="1 2">
    <name type="scientific">Poseidonocella sedimentorum</name>
    <dbReference type="NCBI Taxonomy" id="871652"/>
    <lineage>
        <taxon>Bacteria</taxon>
        <taxon>Pseudomonadati</taxon>
        <taxon>Pseudomonadota</taxon>
        <taxon>Alphaproteobacteria</taxon>
        <taxon>Rhodobacterales</taxon>
        <taxon>Roseobacteraceae</taxon>
        <taxon>Poseidonocella</taxon>
    </lineage>
</organism>
<dbReference type="EMBL" id="FOYI01000005">
    <property type="protein sequence ID" value="SFR09298.1"/>
    <property type="molecule type" value="Genomic_DNA"/>
</dbReference>
<dbReference type="Pfam" id="PF09411">
    <property type="entry name" value="PagL"/>
    <property type="match status" value="1"/>
</dbReference>
<protein>
    <submittedName>
        <fullName evidence="1">Lipid A 3-O-deacylase (PagL)</fullName>
    </submittedName>
</protein>